<sequence>MLCAAALGLLYSSGRAENKFEGSKMYTQDLNKAETTDISTDFCFCLSIMNSSQLSFLFSYVGVKPDCFFFDMYKKRMESKLYNFMLWKESGSPTSMKVDQ</sequence>
<proteinExistence type="predicted"/>
<name>A0AA86S8J8_9FABA</name>
<reference evidence="1" key="1">
    <citation type="submission" date="2023-10" db="EMBL/GenBank/DDBJ databases">
        <authorList>
            <person name="Domelevo Entfellner J.-B."/>
        </authorList>
    </citation>
    <scope>NUCLEOTIDE SEQUENCE</scope>
</reference>
<gene>
    <name evidence="1" type="ORF">AYBTSS11_LOCUS12602</name>
</gene>
<evidence type="ECO:0000313" key="2">
    <source>
        <dbReference type="Proteomes" id="UP001189624"/>
    </source>
</evidence>
<organism evidence="1 2">
    <name type="scientific">Sphenostylis stenocarpa</name>
    <dbReference type="NCBI Taxonomy" id="92480"/>
    <lineage>
        <taxon>Eukaryota</taxon>
        <taxon>Viridiplantae</taxon>
        <taxon>Streptophyta</taxon>
        <taxon>Embryophyta</taxon>
        <taxon>Tracheophyta</taxon>
        <taxon>Spermatophyta</taxon>
        <taxon>Magnoliopsida</taxon>
        <taxon>eudicotyledons</taxon>
        <taxon>Gunneridae</taxon>
        <taxon>Pentapetalae</taxon>
        <taxon>rosids</taxon>
        <taxon>fabids</taxon>
        <taxon>Fabales</taxon>
        <taxon>Fabaceae</taxon>
        <taxon>Papilionoideae</taxon>
        <taxon>50 kb inversion clade</taxon>
        <taxon>NPAAA clade</taxon>
        <taxon>indigoferoid/millettioid clade</taxon>
        <taxon>Phaseoleae</taxon>
        <taxon>Sphenostylis</taxon>
    </lineage>
</organism>
<dbReference type="AlphaFoldDB" id="A0AA86S8J8"/>
<protein>
    <submittedName>
        <fullName evidence="1">Uncharacterized protein</fullName>
    </submittedName>
</protein>
<dbReference type="Proteomes" id="UP001189624">
    <property type="component" value="Chromosome 4"/>
</dbReference>
<evidence type="ECO:0000313" key="1">
    <source>
        <dbReference type="EMBL" id="CAJ1947326.1"/>
    </source>
</evidence>
<keyword evidence="2" id="KW-1185">Reference proteome</keyword>
<accession>A0AA86S8J8</accession>
<dbReference type="Gramene" id="rna-AYBTSS11_LOCUS12602">
    <property type="protein sequence ID" value="CAJ1947326.1"/>
    <property type="gene ID" value="gene-AYBTSS11_LOCUS12602"/>
</dbReference>
<dbReference type="EMBL" id="OY731401">
    <property type="protein sequence ID" value="CAJ1947326.1"/>
    <property type="molecule type" value="Genomic_DNA"/>
</dbReference>